<evidence type="ECO:0000313" key="2">
    <source>
        <dbReference type="Proteomes" id="UP000266673"/>
    </source>
</evidence>
<protein>
    <submittedName>
        <fullName evidence="1">Uncharacterized protein</fullName>
    </submittedName>
</protein>
<dbReference type="OrthoDB" id="2431326at2759"/>
<dbReference type="AlphaFoldDB" id="A0A397VXC3"/>
<proteinExistence type="predicted"/>
<evidence type="ECO:0000313" key="1">
    <source>
        <dbReference type="EMBL" id="RIB26461.1"/>
    </source>
</evidence>
<comment type="caution">
    <text evidence="1">The sequence shown here is derived from an EMBL/GenBank/DDBJ whole genome shotgun (WGS) entry which is preliminary data.</text>
</comment>
<dbReference type="EMBL" id="QKWP01000135">
    <property type="protein sequence ID" value="RIB26461.1"/>
    <property type="molecule type" value="Genomic_DNA"/>
</dbReference>
<name>A0A397VXC3_9GLOM</name>
<accession>A0A397VXC3</accession>
<keyword evidence="2" id="KW-1185">Reference proteome</keyword>
<gene>
    <name evidence="1" type="ORF">C2G38_2163299</name>
</gene>
<organism evidence="1 2">
    <name type="scientific">Gigaspora rosea</name>
    <dbReference type="NCBI Taxonomy" id="44941"/>
    <lineage>
        <taxon>Eukaryota</taxon>
        <taxon>Fungi</taxon>
        <taxon>Fungi incertae sedis</taxon>
        <taxon>Mucoromycota</taxon>
        <taxon>Glomeromycotina</taxon>
        <taxon>Glomeromycetes</taxon>
        <taxon>Diversisporales</taxon>
        <taxon>Gigasporaceae</taxon>
        <taxon>Gigaspora</taxon>
    </lineage>
</organism>
<reference evidence="1 2" key="1">
    <citation type="submission" date="2018-06" db="EMBL/GenBank/DDBJ databases">
        <title>Comparative genomics reveals the genomic features of Rhizophagus irregularis, R. cerebriforme, R. diaphanum and Gigaspora rosea, and their symbiotic lifestyle signature.</title>
        <authorList>
            <person name="Morin E."/>
            <person name="San Clemente H."/>
            <person name="Chen E.C.H."/>
            <person name="De La Providencia I."/>
            <person name="Hainaut M."/>
            <person name="Kuo A."/>
            <person name="Kohler A."/>
            <person name="Murat C."/>
            <person name="Tang N."/>
            <person name="Roy S."/>
            <person name="Loubradou J."/>
            <person name="Henrissat B."/>
            <person name="Grigoriev I.V."/>
            <person name="Corradi N."/>
            <person name="Roux C."/>
            <person name="Martin F.M."/>
        </authorList>
    </citation>
    <scope>NUCLEOTIDE SEQUENCE [LARGE SCALE GENOMIC DNA]</scope>
    <source>
        <strain evidence="1 2">DAOM 194757</strain>
    </source>
</reference>
<dbReference type="Proteomes" id="UP000266673">
    <property type="component" value="Unassembled WGS sequence"/>
</dbReference>
<sequence length="186" mass="22312">MNRISKNQNYHRAGSLNVGKRNKEKELIQDSDIQEFQDLPFRIKIETLPKEENYARLFFLHKEEERTIEVPEEITCVDVTLKNDVIKDLAPEANWFLITHSYKYNIYFDPKKKQRIDREYKIYSLNAGKNFTIYNYKKTYEKKDQEKTNRYLRKEKFLDELIETVVGVSLSESDDSVNDIELKIEN</sequence>